<feature type="domain" description="PilZ" evidence="1">
    <location>
        <begin position="10"/>
        <end position="100"/>
    </location>
</feature>
<gene>
    <name evidence="2" type="ORF">BI364_03725</name>
</gene>
<dbReference type="RefSeq" id="WP_070077611.1">
    <property type="nucleotide sequence ID" value="NZ_CP017415.1"/>
</dbReference>
<keyword evidence="3" id="KW-1185">Reference proteome</keyword>
<accession>A0A1D8ILA9</accession>
<dbReference type="GO" id="GO:0035438">
    <property type="term" value="F:cyclic-di-GMP binding"/>
    <property type="evidence" value="ECO:0007669"/>
    <property type="project" value="InterPro"/>
</dbReference>
<dbReference type="Gene3D" id="2.40.10.220">
    <property type="entry name" value="predicted glycosyltransferase like domains"/>
    <property type="match status" value="1"/>
</dbReference>
<protein>
    <recommendedName>
        <fullName evidence="1">PilZ domain-containing protein</fullName>
    </recommendedName>
</protein>
<name>A0A1D8ILA9_9GAMM</name>
<dbReference type="Proteomes" id="UP000095401">
    <property type="component" value="Chromosome"/>
</dbReference>
<dbReference type="InterPro" id="IPR009875">
    <property type="entry name" value="PilZ_domain"/>
</dbReference>
<sequence>MSDEKRDYDEKRDFIRMTIDCDVSYHLVDGSVIDQGRVRNLSGRGVLFQTGRFLDIGAVLDLSITSRSSSIPPLNARVEVVRVHEVKSGLVYEIGAVFHELL</sequence>
<dbReference type="AlphaFoldDB" id="A0A1D8ILA9"/>
<dbReference type="SUPFAM" id="SSF141371">
    <property type="entry name" value="PilZ domain-like"/>
    <property type="match status" value="1"/>
</dbReference>
<dbReference type="KEGG" id="aprs:BI364_03725"/>
<evidence type="ECO:0000313" key="2">
    <source>
        <dbReference type="EMBL" id="AOU97223.1"/>
    </source>
</evidence>
<reference evidence="3" key="1">
    <citation type="submission" date="2016-09" db="EMBL/GenBank/DDBJ databases">
        <title>Acidihalobacter prosperus F5.</title>
        <authorList>
            <person name="Khaleque H.N."/>
            <person name="Ramsay J.P."/>
            <person name="Kaksonen A.H."/>
            <person name="Boxall N.J."/>
            <person name="Watkin E.L.J."/>
        </authorList>
    </citation>
    <scope>NUCLEOTIDE SEQUENCE [LARGE SCALE GENOMIC DNA]</scope>
    <source>
        <strain evidence="3">F5</strain>
    </source>
</reference>
<organism evidence="2 3">
    <name type="scientific">Acidihalobacter yilgarnensis</name>
    <dbReference type="NCBI Taxonomy" id="2819280"/>
    <lineage>
        <taxon>Bacteria</taxon>
        <taxon>Pseudomonadati</taxon>
        <taxon>Pseudomonadota</taxon>
        <taxon>Gammaproteobacteria</taxon>
        <taxon>Chromatiales</taxon>
        <taxon>Ectothiorhodospiraceae</taxon>
        <taxon>Acidihalobacter</taxon>
    </lineage>
</organism>
<proteinExistence type="predicted"/>
<evidence type="ECO:0000259" key="1">
    <source>
        <dbReference type="Pfam" id="PF07238"/>
    </source>
</evidence>
<dbReference type="Pfam" id="PF07238">
    <property type="entry name" value="PilZ"/>
    <property type="match status" value="1"/>
</dbReference>
<dbReference type="EMBL" id="CP017415">
    <property type="protein sequence ID" value="AOU97223.1"/>
    <property type="molecule type" value="Genomic_DNA"/>
</dbReference>
<evidence type="ECO:0000313" key="3">
    <source>
        <dbReference type="Proteomes" id="UP000095401"/>
    </source>
</evidence>